<organism evidence="1 2">
    <name type="scientific">Colletotrichum truncatum</name>
    <name type="common">Anthracnose fungus</name>
    <name type="synonym">Colletotrichum capsici</name>
    <dbReference type="NCBI Taxonomy" id="5467"/>
    <lineage>
        <taxon>Eukaryota</taxon>
        <taxon>Fungi</taxon>
        <taxon>Dikarya</taxon>
        <taxon>Ascomycota</taxon>
        <taxon>Pezizomycotina</taxon>
        <taxon>Sordariomycetes</taxon>
        <taxon>Hypocreomycetidae</taxon>
        <taxon>Glomerellales</taxon>
        <taxon>Glomerellaceae</taxon>
        <taxon>Colletotrichum</taxon>
        <taxon>Colletotrichum truncatum species complex</taxon>
    </lineage>
</organism>
<dbReference type="EMBL" id="VUJX02000017">
    <property type="protein sequence ID" value="KAL0929456.1"/>
    <property type="molecule type" value="Genomic_DNA"/>
</dbReference>
<comment type="caution">
    <text evidence="1">The sequence shown here is derived from an EMBL/GenBank/DDBJ whole genome shotgun (WGS) entry which is preliminary data.</text>
</comment>
<keyword evidence="2" id="KW-1185">Reference proteome</keyword>
<dbReference type="Proteomes" id="UP000805649">
    <property type="component" value="Unassembled WGS sequence"/>
</dbReference>
<proteinExistence type="predicted"/>
<accession>A0ACC3YC73</accession>
<evidence type="ECO:0000313" key="1">
    <source>
        <dbReference type="EMBL" id="KAL0929456.1"/>
    </source>
</evidence>
<gene>
    <name evidence="1" type="ORF">CTRU02_215622</name>
</gene>
<reference evidence="1 2" key="1">
    <citation type="journal article" date="2020" name="Phytopathology">
        <title>Genome Sequence Resources of Colletotrichum truncatum, C. plurivorum, C. musicola, and C. sojae: Four Species Pathogenic to Soybean (Glycine max).</title>
        <authorList>
            <person name="Rogerio F."/>
            <person name="Boufleur T.R."/>
            <person name="Ciampi-Guillardi M."/>
            <person name="Sukno S.A."/>
            <person name="Thon M.R."/>
            <person name="Massola Junior N.S."/>
            <person name="Baroncelli R."/>
        </authorList>
    </citation>
    <scope>NUCLEOTIDE SEQUENCE [LARGE SCALE GENOMIC DNA]</scope>
    <source>
        <strain evidence="1 2">CMES1059</strain>
    </source>
</reference>
<protein>
    <submittedName>
        <fullName evidence="1">Uncharacterized protein</fullName>
    </submittedName>
</protein>
<name>A0ACC3YC73_COLTU</name>
<sequence>MNSDAEAMAREKLKYFISPISRFRPEDCKNIDEKYRPSPQQIVDFRNLVCKYGGKEASSDFLSDNPEDYVLDTRSLQDALRFIRQWPAEYTDQLMKEAFANLYDN</sequence>
<evidence type="ECO:0000313" key="2">
    <source>
        <dbReference type="Proteomes" id="UP000805649"/>
    </source>
</evidence>